<dbReference type="Proteomes" id="UP000475532">
    <property type="component" value="Unassembled WGS sequence"/>
</dbReference>
<dbReference type="AlphaFoldDB" id="A0A6L9R0U2"/>
<feature type="region of interest" description="Disordered" evidence="1">
    <location>
        <begin position="1"/>
        <end position="25"/>
    </location>
</feature>
<evidence type="ECO:0000256" key="2">
    <source>
        <dbReference type="SAM" id="Phobius"/>
    </source>
</evidence>
<sequence>APPRPAPPFAPQAPPAPRGAETVEHGGSATGAMALALLCLPAILFMIFKGADLMRHQHSVDGFAVMLLVNMLIAMAEGTVLGAGALLLLRRRAAGRWMIAGAGGAAALHGAAAVVQFFMTGGTLTNVGPSVLVMMVVVSPALAVCGAGAVVMALRPATGRWCLPRTGPPPVPRGAFRG</sequence>
<keyword evidence="2" id="KW-1133">Transmembrane helix</keyword>
<name>A0A6L9R0U2_9ACTN</name>
<feature type="transmembrane region" description="Helical" evidence="2">
    <location>
        <begin position="63"/>
        <end position="89"/>
    </location>
</feature>
<keyword evidence="2" id="KW-0812">Transmembrane</keyword>
<evidence type="ECO:0000313" key="3">
    <source>
        <dbReference type="EMBL" id="NEA29784.1"/>
    </source>
</evidence>
<protein>
    <submittedName>
        <fullName evidence="3">Uncharacterized protein</fullName>
    </submittedName>
</protein>
<organism evidence="3 4">
    <name type="scientific">Actinomadura bangladeshensis</name>
    <dbReference type="NCBI Taxonomy" id="453573"/>
    <lineage>
        <taxon>Bacteria</taxon>
        <taxon>Bacillati</taxon>
        <taxon>Actinomycetota</taxon>
        <taxon>Actinomycetes</taxon>
        <taxon>Streptosporangiales</taxon>
        <taxon>Thermomonosporaceae</taxon>
        <taxon>Actinomadura</taxon>
    </lineage>
</organism>
<dbReference type="EMBL" id="JAAGLI010001241">
    <property type="protein sequence ID" value="NEA29784.1"/>
    <property type="molecule type" value="Genomic_DNA"/>
</dbReference>
<dbReference type="RefSeq" id="WP_203597701.1">
    <property type="nucleotide sequence ID" value="NZ_JAAGLI010001241.1"/>
</dbReference>
<accession>A0A6L9R0U2</accession>
<evidence type="ECO:0000256" key="1">
    <source>
        <dbReference type="SAM" id="MobiDB-lite"/>
    </source>
</evidence>
<feature type="transmembrane region" description="Helical" evidence="2">
    <location>
        <begin position="131"/>
        <end position="154"/>
    </location>
</feature>
<gene>
    <name evidence="3" type="ORF">G3I70_45880</name>
</gene>
<keyword evidence="2" id="KW-0472">Membrane</keyword>
<evidence type="ECO:0000313" key="4">
    <source>
        <dbReference type="Proteomes" id="UP000475532"/>
    </source>
</evidence>
<comment type="caution">
    <text evidence="3">The sequence shown here is derived from an EMBL/GenBank/DDBJ whole genome shotgun (WGS) entry which is preliminary data.</text>
</comment>
<feature type="transmembrane region" description="Helical" evidence="2">
    <location>
        <begin position="32"/>
        <end position="51"/>
    </location>
</feature>
<proteinExistence type="predicted"/>
<feature type="transmembrane region" description="Helical" evidence="2">
    <location>
        <begin position="96"/>
        <end position="119"/>
    </location>
</feature>
<feature type="non-terminal residue" evidence="3">
    <location>
        <position position="1"/>
    </location>
</feature>
<reference evidence="3 4" key="1">
    <citation type="submission" date="2020-01" db="EMBL/GenBank/DDBJ databases">
        <title>Insect and environment-associated Actinomycetes.</title>
        <authorList>
            <person name="Currrie C."/>
            <person name="Chevrette M."/>
            <person name="Carlson C."/>
            <person name="Stubbendieck R."/>
            <person name="Wendt-Pienkowski E."/>
        </authorList>
    </citation>
    <scope>NUCLEOTIDE SEQUENCE [LARGE SCALE GENOMIC DNA]</scope>
    <source>
        <strain evidence="3 4">SID10258</strain>
    </source>
</reference>
<feature type="compositionally biased region" description="Pro residues" evidence="1">
    <location>
        <begin position="1"/>
        <end position="17"/>
    </location>
</feature>